<dbReference type="EMBL" id="CAJNYU010004507">
    <property type="protein sequence ID" value="CAF3760749.1"/>
    <property type="molecule type" value="Genomic_DNA"/>
</dbReference>
<feature type="compositionally biased region" description="Polar residues" evidence="1">
    <location>
        <begin position="204"/>
        <end position="215"/>
    </location>
</feature>
<dbReference type="AlphaFoldDB" id="A0A817S802"/>
<evidence type="ECO:0000313" key="5">
    <source>
        <dbReference type="EMBL" id="CAF4364124.1"/>
    </source>
</evidence>
<dbReference type="EMBL" id="CAJOBQ010001324">
    <property type="protein sequence ID" value="CAF4477370.1"/>
    <property type="molecule type" value="Genomic_DNA"/>
</dbReference>
<feature type="compositionally biased region" description="Polar residues" evidence="1">
    <location>
        <begin position="277"/>
        <end position="290"/>
    </location>
</feature>
<reference evidence="2" key="1">
    <citation type="submission" date="2021-02" db="EMBL/GenBank/DDBJ databases">
        <authorList>
            <person name="Nowell W R."/>
        </authorList>
    </citation>
    <scope>NUCLEOTIDE SEQUENCE</scope>
</reference>
<dbReference type="Proteomes" id="UP000663862">
    <property type="component" value="Unassembled WGS sequence"/>
</dbReference>
<evidence type="ECO:0000313" key="4">
    <source>
        <dbReference type="EMBL" id="CAF3760749.1"/>
    </source>
</evidence>
<dbReference type="Proteomes" id="UP000663851">
    <property type="component" value="Unassembled WGS sequence"/>
</dbReference>
<organism evidence="2 7">
    <name type="scientific">Rotaria socialis</name>
    <dbReference type="NCBI Taxonomy" id="392032"/>
    <lineage>
        <taxon>Eukaryota</taxon>
        <taxon>Metazoa</taxon>
        <taxon>Spiralia</taxon>
        <taxon>Gnathifera</taxon>
        <taxon>Rotifera</taxon>
        <taxon>Eurotatoria</taxon>
        <taxon>Bdelloidea</taxon>
        <taxon>Philodinida</taxon>
        <taxon>Philodinidae</taxon>
        <taxon>Rotaria</taxon>
    </lineage>
</organism>
<dbReference type="Proteomes" id="UP000663869">
    <property type="component" value="Unassembled WGS sequence"/>
</dbReference>
<evidence type="ECO:0000313" key="6">
    <source>
        <dbReference type="EMBL" id="CAF4477370.1"/>
    </source>
</evidence>
<proteinExistence type="predicted"/>
<dbReference type="EMBL" id="CAJNYD010000767">
    <property type="protein sequence ID" value="CAF3295548.1"/>
    <property type="molecule type" value="Genomic_DNA"/>
</dbReference>
<feature type="compositionally biased region" description="Polar residues" evidence="1">
    <location>
        <begin position="114"/>
        <end position="131"/>
    </location>
</feature>
<dbReference type="Proteomes" id="UP000663872">
    <property type="component" value="Unassembled WGS sequence"/>
</dbReference>
<accession>A0A817S802</accession>
<dbReference type="EMBL" id="CAJNYT010005549">
    <property type="protein sequence ID" value="CAF3754648.1"/>
    <property type="molecule type" value="Genomic_DNA"/>
</dbReference>
<evidence type="ECO:0000313" key="3">
    <source>
        <dbReference type="EMBL" id="CAF3754648.1"/>
    </source>
</evidence>
<feature type="compositionally biased region" description="Polar residues" evidence="1">
    <location>
        <begin position="396"/>
        <end position="426"/>
    </location>
</feature>
<evidence type="ECO:0000313" key="2">
    <source>
        <dbReference type="EMBL" id="CAF3295548.1"/>
    </source>
</evidence>
<feature type="region of interest" description="Disordered" evidence="1">
    <location>
        <begin position="264"/>
        <end position="320"/>
    </location>
</feature>
<feature type="compositionally biased region" description="Low complexity" evidence="1">
    <location>
        <begin position="291"/>
        <end position="302"/>
    </location>
</feature>
<dbReference type="EMBL" id="CAJOBO010001313">
    <property type="protein sequence ID" value="CAF4364124.1"/>
    <property type="molecule type" value="Genomic_DNA"/>
</dbReference>
<comment type="caution">
    <text evidence="2">The sequence shown here is derived from an EMBL/GenBank/DDBJ whole genome shotgun (WGS) entry which is preliminary data.</text>
</comment>
<evidence type="ECO:0000256" key="1">
    <source>
        <dbReference type="SAM" id="MobiDB-lite"/>
    </source>
</evidence>
<feature type="compositionally biased region" description="Polar residues" evidence="1">
    <location>
        <begin position="174"/>
        <end position="190"/>
    </location>
</feature>
<feature type="region of interest" description="Disordered" evidence="1">
    <location>
        <begin position="161"/>
        <end position="215"/>
    </location>
</feature>
<feature type="region of interest" description="Disordered" evidence="1">
    <location>
        <begin position="343"/>
        <end position="426"/>
    </location>
</feature>
<feature type="region of interest" description="Disordered" evidence="1">
    <location>
        <begin position="105"/>
        <end position="131"/>
    </location>
</feature>
<evidence type="ECO:0000313" key="7">
    <source>
        <dbReference type="Proteomes" id="UP000663833"/>
    </source>
</evidence>
<dbReference type="Proteomes" id="UP000663833">
    <property type="component" value="Unassembled WGS sequence"/>
</dbReference>
<sequence>MPNNCSTLIQRKQNILHKILRSNSEGKIQNAVNETTAALCVAGTRKTPAYSPTSTSNLTTASAARRSNAFANNRIQPTSNHLYETHFPSIRDANEDCERQIQSHDELHYRPQSKKVSTNASPKSNGLAPSTSISSIFNALTKRSTENFMSTYGDFEDTVNPSAVPPASRRSQHSHQTNEINHNTMKQTVLPQKKSGDTTGDIHLSSSTVDKNQQRTLGTSVRVRTNIPQIHVEASLIQEATTRERTNTGQIYQRRITHNVKAPIKQKIDKYRRRSGENSQAVNGSTPNGLSPTSPSFTTSPFAHPKQPPSSPTAVHRVSSDAEVEARLEVLRLSMDNNFIQADKQSQSQPTPQQPIHPRIKSPYLSNNNHHHHQQQVTLKLSASNPPTPPVRLRRTNGTAQPMSSANSSRHVKQQQQSHLAKQSKKSGSGNLYLQFIASRHFSALDENLFDCDIDHQKLLNIFTWIKGVEEHRHEQLDHEFLLNEQYQRMLDQEEDLSLYSEVQFAVDDIPANTTGRPCEKIETMQFGD</sequence>
<gene>
    <name evidence="4" type="ORF">FME351_LOCUS31377</name>
    <name evidence="3" type="ORF">GRG538_LOCUS31589</name>
    <name evidence="5" type="ORF">HFQ381_LOCUS17599</name>
    <name evidence="2" type="ORF">LUA448_LOCUS7587</name>
    <name evidence="6" type="ORF">TSG867_LOCUS19169</name>
</gene>
<name>A0A817S802_9BILA</name>
<protein>
    <submittedName>
        <fullName evidence="2">Uncharacterized protein</fullName>
    </submittedName>
</protein>